<dbReference type="Pfam" id="PF04424">
    <property type="entry name" value="MINDY_DUB"/>
    <property type="match status" value="1"/>
</dbReference>
<gene>
    <name evidence="4" type="ORF">V5N11_006190</name>
</gene>
<comment type="caution">
    <text evidence="4">The sequence shown here is derived from an EMBL/GenBank/DDBJ whole genome shotgun (WGS) entry which is preliminary data.</text>
</comment>
<feature type="region of interest" description="Disordered" evidence="1">
    <location>
        <begin position="1"/>
        <end position="37"/>
    </location>
</feature>
<protein>
    <recommendedName>
        <fullName evidence="3">MINDY deubiquitinase domain-containing protein</fullName>
    </recommendedName>
</protein>
<keyword evidence="2" id="KW-1133">Transmembrane helix</keyword>
<evidence type="ECO:0000259" key="3">
    <source>
        <dbReference type="Pfam" id="PF04424"/>
    </source>
</evidence>
<evidence type="ECO:0000256" key="2">
    <source>
        <dbReference type="SAM" id="Phobius"/>
    </source>
</evidence>
<dbReference type="InterPro" id="IPR033979">
    <property type="entry name" value="MINDY_domain"/>
</dbReference>
<proteinExistence type="predicted"/>
<dbReference type="Proteomes" id="UP001558713">
    <property type="component" value="Unassembled WGS sequence"/>
</dbReference>
<dbReference type="EMBL" id="JBANAX010000584">
    <property type="protein sequence ID" value="KAL1201646.1"/>
    <property type="molecule type" value="Genomic_DNA"/>
</dbReference>
<reference evidence="4 5" key="1">
    <citation type="submission" date="2024-04" db="EMBL/GenBank/DDBJ databases">
        <title>Genome assembly C_amara_ONT_v2.</title>
        <authorList>
            <person name="Yant L."/>
            <person name="Moore C."/>
            <person name="Slenker M."/>
        </authorList>
    </citation>
    <scope>NUCLEOTIDE SEQUENCE [LARGE SCALE GENOMIC DNA]</scope>
    <source>
        <tissue evidence="4">Leaf</tissue>
    </source>
</reference>
<organism evidence="4 5">
    <name type="scientific">Cardamine amara subsp. amara</name>
    <dbReference type="NCBI Taxonomy" id="228776"/>
    <lineage>
        <taxon>Eukaryota</taxon>
        <taxon>Viridiplantae</taxon>
        <taxon>Streptophyta</taxon>
        <taxon>Embryophyta</taxon>
        <taxon>Tracheophyta</taxon>
        <taxon>Spermatophyta</taxon>
        <taxon>Magnoliopsida</taxon>
        <taxon>eudicotyledons</taxon>
        <taxon>Gunneridae</taxon>
        <taxon>Pentapetalae</taxon>
        <taxon>rosids</taxon>
        <taxon>malvids</taxon>
        <taxon>Brassicales</taxon>
        <taxon>Brassicaceae</taxon>
        <taxon>Cardamineae</taxon>
        <taxon>Cardamine</taxon>
    </lineage>
</organism>
<evidence type="ECO:0000313" key="4">
    <source>
        <dbReference type="EMBL" id="KAL1201646.1"/>
    </source>
</evidence>
<dbReference type="PANTHER" id="PTHR18063">
    <property type="entry name" value="NF-E2 INDUCIBLE PROTEIN"/>
    <property type="match status" value="1"/>
</dbReference>
<dbReference type="AlphaFoldDB" id="A0ABD1AS19"/>
<feature type="transmembrane region" description="Helical" evidence="2">
    <location>
        <begin position="63"/>
        <end position="82"/>
    </location>
</feature>
<accession>A0ABD1AS19</accession>
<dbReference type="InterPro" id="IPR007518">
    <property type="entry name" value="MINDY"/>
</dbReference>
<evidence type="ECO:0000256" key="1">
    <source>
        <dbReference type="SAM" id="MobiDB-lite"/>
    </source>
</evidence>
<dbReference type="PANTHER" id="PTHR18063:SF6">
    <property type="entry name" value="UBIQUITIN CARBOXYL-TERMINAL HYDROLASE"/>
    <property type="match status" value="1"/>
</dbReference>
<feature type="domain" description="MINDY deubiquitinase" evidence="3">
    <location>
        <begin position="41"/>
        <end position="82"/>
    </location>
</feature>
<feature type="compositionally biased region" description="Basic and acidic residues" evidence="1">
    <location>
        <begin position="17"/>
        <end position="37"/>
    </location>
</feature>
<name>A0ABD1AS19_CARAN</name>
<sequence>MATDYSNPSPTLNFPAEETKTNQESQKQEAAKEKETQKDEIYKTKKINFRGRKKRIILQHKNGPCPLIAICTFFLLFSPFLVSDFTLARVSELPLDDRLGNEIEMLVLRSSIF</sequence>
<keyword evidence="5" id="KW-1185">Reference proteome</keyword>
<evidence type="ECO:0000313" key="5">
    <source>
        <dbReference type="Proteomes" id="UP001558713"/>
    </source>
</evidence>
<feature type="compositionally biased region" description="Polar residues" evidence="1">
    <location>
        <begin position="1"/>
        <end position="12"/>
    </location>
</feature>
<keyword evidence="2" id="KW-0812">Transmembrane</keyword>
<keyword evidence="2" id="KW-0472">Membrane</keyword>